<proteinExistence type="inferred from homology"/>
<dbReference type="Pfam" id="PF04857">
    <property type="entry name" value="CAF1"/>
    <property type="match status" value="1"/>
</dbReference>
<evidence type="ECO:0000256" key="1">
    <source>
        <dbReference type="ARBA" id="ARBA00008372"/>
    </source>
</evidence>
<dbReference type="InterPro" id="IPR051181">
    <property type="entry name" value="CAF1_poly(A)_ribonucleases"/>
</dbReference>
<evidence type="ECO:0000256" key="2">
    <source>
        <dbReference type="SAM" id="MobiDB-lite"/>
    </source>
</evidence>
<name>A0A0G4FFZ8_VITBC</name>
<dbReference type="AlphaFoldDB" id="A0A0G4FFZ8"/>
<dbReference type="Gene3D" id="3.30.420.10">
    <property type="entry name" value="Ribonuclease H-like superfamily/Ribonuclease H"/>
    <property type="match status" value="2"/>
</dbReference>
<dbReference type="SUPFAM" id="SSF82708">
    <property type="entry name" value="R3H domain"/>
    <property type="match status" value="1"/>
</dbReference>
<reference evidence="3 4" key="1">
    <citation type="submission" date="2014-11" db="EMBL/GenBank/DDBJ databases">
        <authorList>
            <person name="Zhu J."/>
            <person name="Qi W."/>
            <person name="Song R."/>
        </authorList>
    </citation>
    <scope>NUCLEOTIDE SEQUENCE [LARGE SCALE GENOMIC DNA]</scope>
</reference>
<dbReference type="OrthoDB" id="414075at2759"/>
<dbReference type="PANTHER" id="PTHR15092:SF22">
    <property type="entry name" value="POLY(A)-SPECIFIC RIBONUCLEASE PNLDC1"/>
    <property type="match status" value="1"/>
</dbReference>
<accession>A0A0G4FFZ8</accession>
<dbReference type="GO" id="GO:0000175">
    <property type="term" value="F:3'-5'-RNA exonuclease activity"/>
    <property type="evidence" value="ECO:0007669"/>
    <property type="project" value="TreeGrafter"/>
</dbReference>
<evidence type="ECO:0000313" key="4">
    <source>
        <dbReference type="Proteomes" id="UP000041254"/>
    </source>
</evidence>
<sequence>MFEAAVPSAAFIAIDLEMTGITLNSNPFTKISASDTPDVRYGKMQKVASQYGIAQWGVCLFAEGQDSSGSGKRTYEVRPFNFYCFPRAHNDSFSQQLLIDSSSMDFLRSHSFDFGRWMSKGISYLDAAGERNLAESLFPTPQQLDPLDMPGRPQHKIELTRQDDISYLANVMESVGAMLQSGAKELVLPNCNTFLARAVRETIEARFPHLIVETRPGKSRWIPQRVVLNLTVEEKQEREERDKAAKRKVFREQVGLRRVWKMICKSRKPVVVHNGLYDLLFLYHRMEAPLPDGAAAFKKAKAALLPTTYDTKLLASHHPDKQFDSTGLEDLTEQLAERSSLPVEFVMAEGFDTYRADAGNAKFHEAGYDAYVTGRLFAYFMADPGIPDVSVHANYLHLMRSLWDFNTNVEGDLVGEDRLILDTDKGIILWLHGFEHAFNNTDFQRYFSDISGEAGDALKPQFRWIDQSSMLFVVPGGRAVTLDGGEGLETALREGLAKRGIGVDSLQDFVDRQKRQSRGGSSEGGEGGERPSKVLKTADSA</sequence>
<dbReference type="GO" id="GO:0003723">
    <property type="term" value="F:RNA binding"/>
    <property type="evidence" value="ECO:0007669"/>
    <property type="project" value="TreeGrafter"/>
</dbReference>
<dbReference type="VEuPathDB" id="CryptoDB:Vbra_9107"/>
<feature type="region of interest" description="Disordered" evidence="2">
    <location>
        <begin position="507"/>
        <end position="541"/>
    </location>
</feature>
<dbReference type="InterPro" id="IPR036397">
    <property type="entry name" value="RNaseH_sf"/>
</dbReference>
<dbReference type="OMA" id="ARGRICA"/>
<keyword evidence="4" id="KW-1185">Reference proteome</keyword>
<dbReference type="SUPFAM" id="SSF53098">
    <property type="entry name" value="Ribonuclease H-like"/>
    <property type="match status" value="1"/>
</dbReference>
<dbReference type="PANTHER" id="PTHR15092">
    <property type="entry name" value="POLY A -SPECIFIC RIBONUCLEASE/TARGET OF EGR1, MEMBER 1"/>
    <property type="match status" value="1"/>
</dbReference>
<dbReference type="InterPro" id="IPR006941">
    <property type="entry name" value="RNase_CAF1"/>
</dbReference>
<dbReference type="InterPro" id="IPR012337">
    <property type="entry name" value="RNaseH-like_sf"/>
</dbReference>
<dbReference type="STRING" id="1169540.A0A0G4FFZ8"/>
<dbReference type="Proteomes" id="UP000041254">
    <property type="component" value="Unassembled WGS sequence"/>
</dbReference>
<gene>
    <name evidence="3" type="ORF">Vbra_9107</name>
</gene>
<comment type="similarity">
    <text evidence="1">Belongs to the CAF1 family.</text>
</comment>
<organism evidence="3 4">
    <name type="scientific">Vitrella brassicaformis (strain CCMP3155)</name>
    <dbReference type="NCBI Taxonomy" id="1169540"/>
    <lineage>
        <taxon>Eukaryota</taxon>
        <taxon>Sar</taxon>
        <taxon>Alveolata</taxon>
        <taxon>Colpodellida</taxon>
        <taxon>Vitrellaceae</taxon>
        <taxon>Vitrella</taxon>
    </lineage>
</organism>
<dbReference type="EMBL" id="CDMY01000425">
    <property type="protein sequence ID" value="CEM11778.1"/>
    <property type="molecule type" value="Genomic_DNA"/>
</dbReference>
<dbReference type="PhylomeDB" id="A0A0G4FFZ8"/>
<protein>
    <submittedName>
        <fullName evidence="3">Uncharacterized protein</fullName>
    </submittedName>
</protein>
<dbReference type="InterPro" id="IPR036867">
    <property type="entry name" value="R3H_dom_sf"/>
</dbReference>
<evidence type="ECO:0000313" key="3">
    <source>
        <dbReference type="EMBL" id="CEM11778.1"/>
    </source>
</evidence>
<dbReference type="InParanoid" id="A0A0G4FFZ8"/>